<feature type="disulfide bond" evidence="8">
    <location>
        <begin position="379"/>
        <end position="393"/>
    </location>
</feature>
<keyword evidence="3" id="KW-0479">Metal-binding</keyword>
<keyword evidence="7" id="KW-0170">Cobalt</keyword>
<comment type="caution">
    <text evidence="8">Lacks conserved residue(s) required for the propagation of feature annotation.</text>
</comment>
<dbReference type="InterPro" id="IPR001002">
    <property type="entry name" value="Chitin-bd_1"/>
</dbReference>
<accession>A0A1Y2MEN6</accession>
<reference evidence="10 11" key="1">
    <citation type="journal article" date="2017" name="Genome Announc.">
        <title>Genome sequence of the saprophytic ascomycete Epicoccum nigrum ICMP 19927 strain isolated from New Zealand.</title>
        <authorList>
            <person name="Fokin M."/>
            <person name="Fleetwood D."/>
            <person name="Weir B.S."/>
            <person name="Villas-Boas S.G."/>
        </authorList>
    </citation>
    <scope>NUCLEOTIDE SEQUENCE [LARGE SCALE GENOMIC DNA]</scope>
    <source>
        <strain evidence="10 11">ICMP 19927</strain>
    </source>
</reference>
<dbReference type="PROSITE" id="PS50941">
    <property type="entry name" value="CHIT_BIND_I_2"/>
    <property type="match status" value="3"/>
</dbReference>
<dbReference type="STRING" id="105696.A0A1Y2MEN6"/>
<feature type="domain" description="Chitin-binding type-1" evidence="9">
    <location>
        <begin position="295"/>
        <end position="341"/>
    </location>
</feature>
<evidence type="ECO:0000259" key="9">
    <source>
        <dbReference type="PROSITE" id="PS50941"/>
    </source>
</evidence>
<evidence type="ECO:0000256" key="2">
    <source>
        <dbReference type="ARBA" id="ARBA00022669"/>
    </source>
</evidence>
<dbReference type="EMBL" id="KZ107838">
    <property type="protein sequence ID" value="OSS54550.1"/>
    <property type="molecule type" value="Genomic_DNA"/>
</dbReference>
<keyword evidence="6" id="KW-0119">Carbohydrate metabolism</keyword>
<dbReference type="InParanoid" id="A0A1Y2MEN6"/>
<dbReference type="Pfam" id="PF00187">
    <property type="entry name" value="Chitin_bind_1"/>
    <property type="match status" value="1"/>
</dbReference>
<dbReference type="Proteomes" id="UP000193240">
    <property type="component" value="Unassembled WGS sequence"/>
</dbReference>
<proteinExistence type="predicted"/>
<dbReference type="SMART" id="SM00270">
    <property type="entry name" value="ChtBD1"/>
    <property type="match status" value="3"/>
</dbReference>
<evidence type="ECO:0000256" key="4">
    <source>
        <dbReference type="ARBA" id="ARBA00022729"/>
    </source>
</evidence>
<evidence type="ECO:0000256" key="1">
    <source>
        <dbReference type="ARBA" id="ARBA00001941"/>
    </source>
</evidence>
<feature type="disulfide bond" evidence="8">
    <location>
        <begin position="245"/>
        <end position="259"/>
    </location>
</feature>
<dbReference type="PANTHER" id="PTHR46471">
    <property type="entry name" value="CHITIN DEACETYLASE"/>
    <property type="match status" value="1"/>
</dbReference>
<keyword evidence="8" id="KW-1015">Disulfide bond</keyword>
<keyword evidence="4" id="KW-0732">Signal</keyword>
<evidence type="ECO:0000256" key="6">
    <source>
        <dbReference type="ARBA" id="ARBA00023277"/>
    </source>
</evidence>
<dbReference type="InterPro" id="IPR036861">
    <property type="entry name" value="Endochitinase-like_sf"/>
</dbReference>
<gene>
    <name evidence="10" type="ORF">B5807_01069</name>
</gene>
<evidence type="ECO:0000313" key="11">
    <source>
        <dbReference type="Proteomes" id="UP000193240"/>
    </source>
</evidence>
<evidence type="ECO:0000256" key="5">
    <source>
        <dbReference type="ARBA" id="ARBA00022801"/>
    </source>
</evidence>
<feature type="domain" description="Chitin-binding type-1" evidence="9">
    <location>
        <begin position="360"/>
        <end position="407"/>
    </location>
</feature>
<dbReference type="CDD" id="cd11618">
    <property type="entry name" value="ChtBD1_1"/>
    <property type="match status" value="3"/>
</dbReference>
<evidence type="ECO:0000256" key="7">
    <source>
        <dbReference type="ARBA" id="ARBA00023285"/>
    </source>
</evidence>
<dbReference type="PANTHER" id="PTHR46471:SF2">
    <property type="entry name" value="CHITIN DEACETYLASE-RELATED"/>
    <property type="match status" value="1"/>
</dbReference>
<keyword evidence="2 8" id="KW-0147">Chitin-binding</keyword>
<dbReference type="GO" id="GO:0046872">
    <property type="term" value="F:metal ion binding"/>
    <property type="evidence" value="ECO:0007669"/>
    <property type="project" value="UniProtKB-KW"/>
</dbReference>
<dbReference type="Gene3D" id="3.30.60.10">
    <property type="entry name" value="Endochitinase-like"/>
    <property type="match status" value="3"/>
</dbReference>
<dbReference type="AlphaFoldDB" id="A0A1Y2MEN6"/>
<name>A0A1Y2MEN6_EPING</name>
<dbReference type="GO" id="GO:0016787">
    <property type="term" value="F:hydrolase activity"/>
    <property type="evidence" value="ECO:0007669"/>
    <property type="project" value="UniProtKB-KW"/>
</dbReference>
<evidence type="ECO:0000256" key="8">
    <source>
        <dbReference type="PROSITE-ProRule" id="PRU00261"/>
    </source>
</evidence>
<comment type="cofactor">
    <cofactor evidence="1">
        <name>Co(2+)</name>
        <dbReference type="ChEBI" id="CHEBI:48828"/>
    </cofactor>
</comment>
<sequence>MACQFGSPDLVTSLSGTIAAPTFAFDAANSNYLGLAGSFTSSSGAACSFPTRYVTQQGTSTYAVTPIIVTAARTTTCSILAPPSIIPSASGLTTYSGFECPSITGNNFAPGTYTLRFNQPDVSGAPTISSRTFIVASPTISTDRATTTFFSFVTPSSVSDAIITYISTTTLTLPAPTFIEPTVTETITSGVTATTVVTDFVTSCASTATSSTAASTPTAGLQVSENGDCAFSSGQTCIGSTFGSCCSKYGFCGSTDIYCLTTEGCQSGFGECTTPSPVSSSSPPSPTSTVKVSPDGTCGGADGYVCPGSGLGDCCSPYGWCGSTDSHCGAGCQIAFGTCSGGTPTGSAPLPTSTLKVSLDGSCGGTTGQTCSGSTFGSCCSQYGYCGTGEVYCAADTCQSTFGTCDAAPAKRSAPKGNLRAVSFAAVKRSTGQMEHMKRAIGGAGPDYTYPPIPRTTVTSTVTQFATLIRTPGTTTVTTTFTATTILLPPGTIITTTITSLRPVTTATIRTTQTVCPTAA</sequence>
<organism evidence="10 11">
    <name type="scientific">Epicoccum nigrum</name>
    <name type="common">Soil fungus</name>
    <name type="synonym">Epicoccum purpurascens</name>
    <dbReference type="NCBI Taxonomy" id="105696"/>
    <lineage>
        <taxon>Eukaryota</taxon>
        <taxon>Fungi</taxon>
        <taxon>Dikarya</taxon>
        <taxon>Ascomycota</taxon>
        <taxon>Pezizomycotina</taxon>
        <taxon>Dothideomycetes</taxon>
        <taxon>Pleosporomycetidae</taxon>
        <taxon>Pleosporales</taxon>
        <taxon>Pleosporineae</taxon>
        <taxon>Didymellaceae</taxon>
        <taxon>Epicoccum</taxon>
    </lineage>
</organism>
<evidence type="ECO:0000313" key="10">
    <source>
        <dbReference type="EMBL" id="OSS54550.1"/>
    </source>
</evidence>
<keyword evidence="5" id="KW-0378">Hydrolase</keyword>
<evidence type="ECO:0000256" key="3">
    <source>
        <dbReference type="ARBA" id="ARBA00022723"/>
    </source>
</evidence>
<feature type="domain" description="Chitin-binding type-1" evidence="9">
    <location>
        <begin position="226"/>
        <end position="274"/>
    </location>
</feature>
<protein>
    <recommendedName>
        <fullName evidence="9">Chitin-binding type-1 domain-containing protein</fullName>
    </recommendedName>
</protein>
<feature type="disulfide bond" evidence="8">
    <location>
        <begin position="314"/>
        <end position="328"/>
    </location>
</feature>
<dbReference type="SUPFAM" id="SSF57016">
    <property type="entry name" value="Plant lectins/antimicrobial peptides"/>
    <property type="match status" value="3"/>
</dbReference>
<keyword evidence="11" id="KW-1185">Reference proteome</keyword>
<dbReference type="GO" id="GO:0008061">
    <property type="term" value="F:chitin binding"/>
    <property type="evidence" value="ECO:0007669"/>
    <property type="project" value="UniProtKB-UniRule"/>
</dbReference>